<name>A0A9E6R9J8_9HYPH</name>
<evidence type="ECO:0000313" key="2">
    <source>
        <dbReference type="Proteomes" id="UP000825701"/>
    </source>
</evidence>
<accession>A0A9E6R9J8</accession>
<gene>
    <name evidence="1" type="ORF">K6K41_20210</name>
</gene>
<evidence type="ECO:0000313" key="1">
    <source>
        <dbReference type="EMBL" id="QZN99142.1"/>
    </source>
</evidence>
<dbReference type="RefSeq" id="WP_261402175.1">
    <property type="nucleotide sequence ID" value="NZ_CP081869.1"/>
</dbReference>
<proteinExistence type="predicted"/>
<protein>
    <submittedName>
        <fullName evidence="1">Uncharacterized protein</fullName>
    </submittedName>
</protein>
<dbReference type="AlphaFoldDB" id="A0A9E6R9J8"/>
<reference evidence="1" key="1">
    <citation type="submission" date="2021-08" db="EMBL/GenBank/DDBJ databases">
        <authorList>
            <person name="Zhang H."/>
            <person name="Xu M."/>
            <person name="Yu Z."/>
            <person name="Yang L."/>
            <person name="Cai Y."/>
        </authorList>
    </citation>
    <scope>NUCLEOTIDE SEQUENCE</scope>
    <source>
        <strain evidence="1">CHL1</strain>
    </source>
</reference>
<dbReference type="Proteomes" id="UP000825701">
    <property type="component" value="Chromosome"/>
</dbReference>
<organism evidence="1 2">
    <name type="scientific">Chenggangzhangella methanolivorans</name>
    <dbReference type="NCBI Taxonomy" id="1437009"/>
    <lineage>
        <taxon>Bacteria</taxon>
        <taxon>Pseudomonadati</taxon>
        <taxon>Pseudomonadota</taxon>
        <taxon>Alphaproteobacteria</taxon>
        <taxon>Hyphomicrobiales</taxon>
        <taxon>Methylopilaceae</taxon>
        <taxon>Chenggangzhangella</taxon>
    </lineage>
</organism>
<keyword evidence="2" id="KW-1185">Reference proteome</keyword>
<dbReference type="EMBL" id="CP081869">
    <property type="protein sequence ID" value="QZN99142.1"/>
    <property type="molecule type" value="Genomic_DNA"/>
</dbReference>
<dbReference type="KEGG" id="cmet:K6K41_20210"/>
<sequence>MTDLKSQIADLRSELDRSHEQTFAVLEQAVSMIQKSFRSEIVRQSEICQRLSRLEIVAKLADGEAIPAIEVEEHIVEERPRRSASDIILHRLRDSRSPVPTSELDELVTEQGLTRSAAIKAKSNLRKDGFVTAAKCRWSITAAGRRKINGHHPPGGP</sequence>